<evidence type="ECO:0000256" key="2">
    <source>
        <dbReference type="ARBA" id="ARBA00023125"/>
    </source>
</evidence>
<feature type="domain" description="Cyclic nucleotide-binding" evidence="4">
    <location>
        <begin position="34"/>
        <end position="83"/>
    </location>
</feature>
<dbReference type="SUPFAM" id="SSF46785">
    <property type="entry name" value="Winged helix' DNA-binding domain"/>
    <property type="match status" value="1"/>
</dbReference>
<organism evidence="6 7">
    <name type="scientific">Aquamicrobium soli</name>
    <dbReference type="NCBI Taxonomy" id="1811518"/>
    <lineage>
        <taxon>Bacteria</taxon>
        <taxon>Pseudomonadati</taxon>
        <taxon>Pseudomonadota</taxon>
        <taxon>Alphaproteobacteria</taxon>
        <taxon>Hyphomicrobiales</taxon>
        <taxon>Phyllobacteriaceae</taxon>
        <taxon>Aquamicrobium</taxon>
    </lineage>
</organism>
<dbReference type="RefSeq" id="WP_378219418.1">
    <property type="nucleotide sequence ID" value="NZ_JBHRTK010000006.1"/>
</dbReference>
<accession>A0ABV7K6S0</accession>
<keyword evidence="1" id="KW-0805">Transcription regulation</keyword>
<sequence>MSTDFLPFPVASALRREQEECVRVLISEGRFGLRRYRAGETIVAQGDDETRAFFIRDGWGSVSRNLRDGERQLIEFPIAGDILDCSVTAVGHQEEFSALTDVTLWEGPSTRLRTLAECEKAVATFLTHASRRRRCTLVERLIDLAKRDAGMRIAHFLLELGVRLALNGVGSHKGYQCPLTQQDLADTLGLTPIHANRMLRDARTLGLYEFRRGHVEFLDYAATVEYADFDADFLTRAGLFPASIAGSRPDSKSKLFLKENE</sequence>
<feature type="domain" description="HTH crp-type" evidence="5">
    <location>
        <begin position="147"/>
        <end position="221"/>
    </location>
</feature>
<dbReference type="Pfam" id="PF00027">
    <property type="entry name" value="cNMP_binding"/>
    <property type="match status" value="1"/>
</dbReference>
<dbReference type="CDD" id="cd00038">
    <property type="entry name" value="CAP_ED"/>
    <property type="match status" value="1"/>
</dbReference>
<keyword evidence="2" id="KW-0238">DNA-binding</keyword>
<dbReference type="InterPro" id="IPR014710">
    <property type="entry name" value="RmlC-like_jellyroll"/>
</dbReference>
<dbReference type="Gene3D" id="1.10.10.10">
    <property type="entry name" value="Winged helix-like DNA-binding domain superfamily/Winged helix DNA-binding domain"/>
    <property type="match status" value="1"/>
</dbReference>
<gene>
    <name evidence="6" type="ORF">ACFOHJ_05760</name>
</gene>
<dbReference type="InterPro" id="IPR018490">
    <property type="entry name" value="cNMP-bd_dom_sf"/>
</dbReference>
<protein>
    <submittedName>
        <fullName evidence="6">Crp/Fnr family transcriptional regulator</fullName>
    </submittedName>
</protein>
<evidence type="ECO:0000259" key="4">
    <source>
        <dbReference type="PROSITE" id="PS50042"/>
    </source>
</evidence>
<dbReference type="EMBL" id="JBHRTK010000006">
    <property type="protein sequence ID" value="MFC3205711.1"/>
    <property type="molecule type" value="Genomic_DNA"/>
</dbReference>
<reference evidence="7" key="1">
    <citation type="journal article" date="2019" name="Int. J. Syst. Evol. Microbiol.">
        <title>The Global Catalogue of Microorganisms (GCM) 10K type strain sequencing project: providing services to taxonomists for standard genome sequencing and annotation.</title>
        <authorList>
            <consortium name="The Broad Institute Genomics Platform"/>
            <consortium name="The Broad Institute Genome Sequencing Center for Infectious Disease"/>
            <person name="Wu L."/>
            <person name="Ma J."/>
        </authorList>
    </citation>
    <scope>NUCLEOTIDE SEQUENCE [LARGE SCALE GENOMIC DNA]</scope>
    <source>
        <strain evidence="7">KCTC 52165</strain>
    </source>
</reference>
<evidence type="ECO:0000256" key="1">
    <source>
        <dbReference type="ARBA" id="ARBA00023015"/>
    </source>
</evidence>
<dbReference type="Pfam" id="PF13545">
    <property type="entry name" value="HTH_Crp_2"/>
    <property type="match status" value="1"/>
</dbReference>
<dbReference type="InterPro" id="IPR012318">
    <property type="entry name" value="HTH_CRP"/>
</dbReference>
<comment type="caution">
    <text evidence="6">The sequence shown here is derived from an EMBL/GenBank/DDBJ whole genome shotgun (WGS) entry which is preliminary data.</text>
</comment>
<keyword evidence="7" id="KW-1185">Reference proteome</keyword>
<dbReference type="PROSITE" id="PS50042">
    <property type="entry name" value="CNMP_BINDING_3"/>
    <property type="match status" value="1"/>
</dbReference>
<evidence type="ECO:0000256" key="3">
    <source>
        <dbReference type="ARBA" id="ARBA00023163"/>
    </source>
</evidence>
<evidence type="ECO:0000313" key="7">
    <source>
        <dbReference type="Proteomes" id="UP001595583"/>
    </source>
</evidence>
<dbReference type="InterPro" id="IPR036390">
    <property type="entry name" value="WH_DNA-bd_sf"/>
</dbReference>
<proteinExistence type="predicted"/>
<dbReference type="Proteomes" id="UP001595583">
    <property type="component" value="Unassembled WGS sequence"/>
</dbReference>
<dbReference type="InterPro" id="IPR036388">
    <property type="entry name" value="WH-like_DNA-bd_sf"/>
</dbReference>
<evidence type="ECO:0000313" key="6">
    <source>
        <dbReference type="EMBL" id="MFC3205711.1"/>
    </source>
</evidence>
<keyword evidence="3" id="KW-0804">Transcription</keyword>
<dbReference type="Gene3D" id="2.60.120.10">
    <property type="entry name" value="Jelly Rolls"/>
    <property type="match status" value="1"/>
</dbReference>
<name>A0ABV7K6S0_9HYPH</name>
<dbReference type="PROSITE" id="PS51063">
    <property type="entry name" value="HTH_CRP_2"/>
    <property type="match status" value="1"/>
</dbReference>
<dbReference type="SUPFAM" id="SSF51206">
    <property type="entry name" value="cAMP-binding domain-like"/>
    <property type="match status" value="1"/>
</dbReference>
<evidence type="ECO:0000259" key="5">
    <source>
        <dbReference type="PROSITE" id="PS51063"/>
    </source>
</evidence>
<dbReference type="InterPro" id="IPR000595">
    <property type="entry name" value="cNMP-bd_dom"/>
</dbReference>